<evidence type="ECO:0000313" key="2">
    <source>
        <dbReference type="EMBL" id="SOC02120.1"/>
    </source>
</evidence>
<feature type="chain" id="PRO_5012222313" description="DUF1444 family protein" evidence="1">
    <location>
        <begin position="20"/>
        <end position="279"/>
    </location>
</feature>
<organism evidence="2 3">
    <name type="scientific">Rhodobacter maris</name>
    <dbReference type="NCBI Taxonomy" id="446682"/>
    <lineage>
        <taxon>Bacteria</taxon>
        <taxon>Pseudomonadati</taxon>
        <taxon>Pseudomonadota</taxon>
        <taxon>Alphaproteobacteria</taxon>
        <taxon>Rhodobacterales</taxon>
        <taxon>Rhodobacter group</taxon>
        <taxon>Rhodobacter</taxon>
    </lineage>
</organism>
<evidence type="ECO:0000256" key="1">
    <source>
        <dbReference type="SAM" id="SignalP"/>
    </source>
</evidence>
<protein>
    <recommendedName>
        <fullName evidence="4">DUF1444 family protein</fullName>
    </recommendedName>
</protein>
<sequence length="279" mass="29905">MRRGGLALALMLAAGPAAADIARPQSLDALLVVLQNAVAATGDATEIRPDPSAHRLFLTWKGTQLVADPHNLFMAMQGAMTDAERQEMLDAYLAAFDDLVALEGGVLDPARLLPILRPSTFAEHLPEARKIAAVPWAAGLSIYLVEDRASSTAYVTPERLKGAGLDGASATKAALANLATHKTRFEPLGTQRWALVLDGTYESSLLLDNELWRRFAEDQGPPIMVVPNRDTVVVDTSGTPEAAADLAAFARAMQQANPYPVSDQVFRWTGQAWAVLSPP</sequence>
<reference evidence="3" key="1">
    <citation type="submission" date="2017-08" db="EMBL/GenBank/DDBJ databases">
        <authorList>
            <person name="Varghese N."/>
            <person name="Submissions S."/>
        </authorList>
    </citation>
    <scope>NUCLEOTIDE SEQUENCE [LARGE SCALE GENOMIC DNA]</scope>
    <source>
        <strain evidence="3">JA276</strain>
    </source>
</reference>
<gene>
    <name evidence="2" type="ORF">SAMN05877831_10384</name>
</gene>
<dbReference type="Proteomes" id="UP000219111">
    <property type="component" value="Unassembled WGS sequence"/>
</dbReference>
<evidence type="ECO:0000313" key="3">
    <source>
        <dbReference type="Proteomes" id="UP000219111"/>
    </source>
</evidence>
<feature type="signal peptide" evidence="1">
    <location>
        <begin position="1"/>
        <end position="19"/>
    </location>
</feature>
<keyword evidence="1" id="KW-0732">Signal</keyword>
<dbReference type="EMBL" id="OBMT01000003">
    <property type="protein sequence ID" value="SOC02120.1"/>
    <property type="molecule type" value="Genomic_DNA"/>
</dbReference>
<proteinExistence type="predicted"/>
<dbReference type="AlphaFoldDB" id="A0A285S5E0"/>
<evidence type="ECO:0008006" key="4">
    <source>
        <dbReference type="Google" id="ProtNLM"/>
    </source>
</evidence>
<keyword evidence="3" id="KW-1185">Reference proteome</keyword>
<name>A0A285S5E0_9RHOB</name>
<dbReference type="RefSeq" id="WP_097069306.1">
    <property type="nucleotide sequence ID" value="NZ_OBMT01000003.1"/>
</dbReference>
<accession>A0A285S5E0</accession>
<dbReference type="OrthoDB" id="8223189at2"/>